<accession>A0A2K8T2S2</accession>
<name>A0A2K8T2S2_9NOSO</name>
<dbReference type="Proteomes" id="UP000232003">
    <property type="component" value="Chromosome"/>
</dbReference>
<proteinExistence type="predicted"/>
<dbReference type="AlphaFoldDB" id="A0A2K8T2S2"/>
<dbReference type="EMBL" id="CP024785">
    <property type="protein sequence ID" value="AUB41959.1"/>
    <property type="molecule type" value="Genomic_DNA"/>
</dbReference>
<evidence type="ECO:0000313" key="1">
    <source>
        <dbReference type="EMBL" id="AUB41959.1"/>
    </source>
</evidence>
<keyword evidence="2" id="KW-1185">Reference proteome</keyword>
<evidence type="ECO:0000313" key="2">
    <source>
        <dbReference type="Proteomes" id="UP000232003"/>
    </source>
</evidence>
<reference evidence="1 2" key="1">
    <citation type="submission" date="2017-11" db="EMBL/GenBank/DDBJ databases">
        <title>Complete genome of a free-living desiccation-tolerant cyanobacterium and its photosynthetic adaptation to extreme terrestrial habitat.</title>
        <authorList>
            <person name="Shang J."/>
        </authorList>
    </citation>
    <scope>NUCLEOTIDE SEQUENCE [LARGE SCALE GENOMIC DNA]</scope>
    <source>
        <strain evidence="1 2">CCNUN1</strain>
    </source>
</reference>
<organism evidence="1 2">
    <name type="scientific">Nostoc flagelliforme CCNUN1</name>
    <dbReference type="NCBI Taxonomy" id="2038116"/>
    <lineage>
        <taxon>Bacteria</taxon>
        <taxon>Bacillati</taxon>
        <taxon>Cyanobacteriota</taxon>
        <taxon>Cyanophyceae</taxon>
        <taxon>Nostocales</taxon>
        <taxon>Nostocaceae</taxon>
        <taxon>Nostoc</taxon>
    </lineage>
</organism>
<protein>
    <submittedName>
        <fullName evidence="1">Uncharacterized protein</fullName>
    </submittedName>
</protein>
<gene>
    <name evidence="1" type="ORF">COO91_08052</name>
</gene>
<sequence>MARLKSANVLFTRLSSLWKNVGYEAAMAQAPAFGIAN</sequence>
<dbReference type="KEGG" id="nfl:COO91_08052"/>